<gene>
    <name evidence="1" type="ORF">Clacol_002374</name>
</gene>
<keyword evidence="2" id="KW-1185">Reference proteome</keyword>
<evidence type="ECO:0000313" key="1">
    <source>
        <dbReference type="EMBL" id="GJJ08166.1"/>
    </source>
</evidence>
<dbReference type="Gene3D" id="3.40.50.720">
    <property type="entry name" value="NAD(P)-binding Rossmann-like Domain"/>
    <property type="match status" value="1"/>
</dbReference>
<proteinExistence type="predicted"/>
<comment type="caution">
    <text evidence="1">The sequence shown here is derived from an EMBL/GenBank/DDBJ whole genome shotgun (WGS) entry which is preliminary data.</text>
</comment>
<reference evidence="1" key="1">
    <citation type="submission" date="2021-10" db="EMBL/GenBank/DDBJ databases">
        <title>De novo Genome Assembly of Clathrus columnatus (Basidiomycota, Fungi) Using Illumina and Nanopore Sequence Data.</title>
        <authorList>
            <person name="Ogiso-Tanaka E."/>
            <person name="Itagaki H."/>
            <person name="Hosoya T."/>
            <person name="Hosaka K."/>
        </authorList>
    </citation>
    <scope>NUCLEOTIDE SEQUENCE</scope>
    <source>
        <strain evidence="1">MO-923</strain>
    </source>
</reference>
<dbReference type="AlphaFoldDB" id="A0AAV5A6I1"/>
<sequence>MFSVELLILGEGWTSKFLIPQLKENQISYASTSRSGHNDTLKFEFNPDSHDPTPFQILPTASTILITFPIKNLGGSKLLVDLYLKTHPKAINKMNLAVNFVQLGSSGIFTEPGWSDRHSVYNKADSRAIAEDELLSLSQDSIRTTVLNLSGLWGGERNPRNWITRVASTKELLISKTSLHLIHGVDVARSIIAVHRQFDKAAGSRWILTDRRVIYKRLGVHGVFPRYDWWDLANAWGDGGADSEEVKGPQPQWVGELMNQNGLRALPRSPDILGKSLDSREFWFTFGLEPVKGRVN</sequence>
<evidence type="ECO:0000313" key="2">
    <source>
        <dbReference type="Proteomes" id="UP001050691"/>
    </source>
</evidence>
<dbReference type="PANTHER" id="PTHR40129:SF2">
    <property type="entry name" value="KETOPANTOATE REDUCTASE N-TERMINAL DOMAIN-CONTAINING PROTEIN"/>
    <property type="match status" value="1"/>
</dbReference>
<dbReference type="PANTHER" id="PTHR40129">
    <property type="entry name" value="KETOPANTOATE REDUCTASE N-TERMINAL DOMAIN-CONTAINING PROTEIN"/>
    <property type="match status" value="1"/>
</dbReference>
<organism evidence="1 2">
    <name type="scientific">Clathrus columnatus</name>
    <dbReference type="NCBI Taxonomy" id="1419009"/>
    <lineage>
        <taxon>Eukaryota</taxon>
        <taxon>Fungi</taxon>
        <taxon>Dikarya</taxon>
        <taxon>Basidiomycota</taxon>
        <taxon>Agaricomycotina</taxon>
        <taxon>Agaricomycetes</taxon>
        <taxon>Phallomycetidae</taxon>
        <taxon>Phallales</taxon>
        <taxon>Clathraceae</taxon>
        <taxon>Clathrus</taxon>
    </lineage>
</organism>
<accession>A0AAV5A6I1</accession>
<protein>
    <submittedName>
        <fullName evidence="1">Uncharacterized protein</fullName>
    </submittedName>
</protein>
<dbReference type="Proteomes" id="UP001050691">
    <property type="component" value="Unassembled WGS sequence"/>
</dbReference>
<dbReference type="EMBL" id="BPWL01000003">
    <property type="protein sequence ID" value="GJJ08166.1"/>
    <property type="molecule type" value="Genomic_DNA"/>
</dbReference>
<name>A0AAV5A6I1_9AGAM</name>